<dbReference type="EMBL" id="JBHTJZ010000024">
    <property type="protein sequence ID" value="MFD0960914.1"/>
    <property type="molecule type" value="Genomic_DNA"/>
</dbReference>
<sequence>MVVNTKKELEREAVDQFISLYNETTDNRLRLLYQQEKPDAVLMDSRGNKLGLEITHLFYSEQEARQLFLREHRSMICIESINQLIESLNQLIARKEAKSAGYSSDYPLALLIRNLSPNFGWSDFNQAWDKIAVPSAAFTEIWLLTRDEPGQEQWYLKSLRCEQEKTTAIS</sequence>
<name>A0ABW3HTM4_9BACL</name>
<protein>
    <submittedName>
        <fullName evidence="1">Uncharacterized protein</fullName>
    </submittedName>
</protein>
<keyword evidence="2" id="KW-1185">Reference proteome</keyword>
<proteinExistence type="predicted"/>
<dbReference type="Proteomes" id="UP001596989">
    <property type="component" value="Unassembled WGS sequence"/>
</dbReference>
<gene>
    <name evidence="1" type="ORF">ACFQ2I_16105</name>
</gene>
<comment type="caution">
    <text evidence="1">The sequence shown here is derived from an EMBL/GenBank/DDBJ whole genome shotgun (WGS) entry which is preliminary data.</text>
</comment>
<evidence type="ECO:0000313" key="1">
    <source>
        <dbReference type="EMBL" id="MFD0960914.1"/>
    </source>
</evidence>
<reference evidence="2" key="1">
    <citation type="journal article" date="2019" name="Int. J. Syst. Evol. Microbiol.">
        <title>The Global Catalogue of Microorganisms (GCM) 10K type strain sequencing project: providing services to taxonomists for standard genome sequencing and annotation.</title>
        <authorList>
            <consortium name="The Broad Institute Genomics Platform"/>
            <consortium name="The Broad Institute Genome Sequencing Center for Infectious Disease"/>
            <person name="Wu L."/>
            <person name="Ma J."/>
        </authorList>
    </citation>
    <scope>NUCLEOTIDE SEQUENCE [LARGE SCALE GENOMIC DNA]</scope>
    <source>
        <strain evidence="2">CCUG 59129</strain>
    </source>
</reference>
<organism evidence="1 2">
    <name type="scientific">Paenibacillus chungangensis</name>
    <dbReference type="NCBI Taxonomy" id="696535"/>
    <lineage>
        <taxon>Bacteria</taxon>
        <taxon>Bacillati</taxon>
        <taxon>Bacillota</taxon>
        <taxon>Bacilli</taxon>
        <taxon>Bacillales</taxon>
        <taxon>Paenibacillaceae</taxon>
        <taxon>Paenibacillus</taxon>
    </lineage>
</organism>
<dbReference type="RefSeq" id="WP_377565856.1">
    <property type="nucleotide sequence ID" value="NZ_JBHTJZ010000024.1"/>
</dbReference>
<evidence type="ECO:0000313" key="2">
    <source>
        <dbReference type="Proteomes" id="UP001596989"/>
    </source>
</evidence>
<accession>A0ABW3HTM4</accession>